<dbReference type="AlphaFoldDB" id="A0A0N0MEC4"/>
<proteinExistence type="predicted"/>
<accession>A0A0N0MEC4</accession>
<dbReference type="Proteomes" id="UP000031553">
    <property type="component" value="Unassembled WGS sequence"/>
</dbReference>
<dbReference type="OrthoDB" id="9803941at2"/>
<dbReference type="EMBL" id="JUFX02000206">
    <property type="protein sequence ID" value="KPH86253.1"/>
    <property type="molecule type" value="Genomic_DNA"/>
</dbReference>
<dbReference type="RefSeq" id="WP_039733105.1">
    <property type="nucleotide sequence ID" value="NZ_JUFX02000206.1"/>
</dbReference>
<name>A0A0N0MEC4_9PROT</name>
<gene>
    <name evidence="1" type="ORF">GLUCOINTEAF2_0202868</name>
</gene>
<protein>
    <submittedName>
        <fullName evidence="1">CopG family transcriptional regulator</fullName>
    </submittedName>
</protein>
<evidence type="ECO:0000313" key="2">
    <source>
        <dbReference type="Proteomes" id="UP000031553"/>
    </source>
</evidence>
<comment type="caution">
    <text evidence="1">The sequence shown here is derived from an EMBL/GenBank/DDBJ whole genome shotgun (WGS) entry which is preliminary data.</text>
</comment>
<dbReference type="CDD" id="cd21631">
    <property type="entry name" value="RHH_CopG_NikR-like"/>
    <property type="match status" value="1"/>
</dbReference>
<evidence type="ECO:0000313" key="1">
    <source>
        <dbReference type="EMBL" id="KPH86253.1"/>
    </source>
</evidence>
<sequence length="140" mass="15799">MKRARRKQQITVYLDPVLAETLGDLATRRRQSQSMLVETALAAFLSPEDGKGEGALNRRLERLDRRIGHMERDLGINVETLALFIRFWLLTTPPLPEPAAAAARAQATARYEQFIETLARHLSTGHRLHQDLSGDQEVLS</sequence>
<organism evidence="1 2">
    <name type="scientific">Komagataeibacter intermedius AF2</name>
    <dbReference type="NCBI Taxonomy" id="1458464"/>
    <lineage>
        <taxon>Bacteria</taxon>
        <taxon>Pseudomonadati</taxon>
        <taxon>Pseudomonadota</taxon>
        <taxon>Alphaproteobacteria</taxon>
        <taxon>Acetobacterales</taxon>
        <taxon>Acetobacteraceae</taxon>
        <taxon>Komagataeibacter</taxon>
    </lineage>
</organism>
<reference evidence="1 2" key="1">
    <citation type="submission" date="2015-07" db="EMBL/GenBank/DDBJ databases">
        <title>Draft Genome Sequence of Komagataeibacter intermedius Strain AF2, Isolated from Kombucha Tea.</title>
        <authorList>
            <person name="Santos R.A."/>
            <person name="Berretta A.A."/>
            <person name="Barud H.S."/>
            <person name="Ribeiro S.J."/>
            <person name="Gonzalez-Garcia L.N."/>
            <person name="Zucchi T.D."/>
            <person name="Goldman G.H."/>
            <person name="Riano-Pachon D.M."/>
        </authorList>
    </citation>
    <scope>NUCLEOTIDE SEQUENCE [LARGE SCALE GENOMIC DNA]</scope>
    <source>
        <strain evidence="1 2">AF2</strain>
    </source>
</reference>